<dbReference type="SUPFAM" id="SSF46689">
    <property type="entry name" value="Homeodomain-like"/>
    <property type="match status" value="1"/>
</dbReference>
<dbReference type="PANTHER" id="PTHR43280:SF32">
    <property type="entry name" value="TRANSCRIPTIONAL REGULATORY PROTEIN"/>
    <property type="match status" value="1"/>
</dbReference>
<dbReference type="OrthoDB" id="2600165at2"/>
<comment type="caution">
    <text evidence="5">The sequence shown here is derived from an EMBL/GenBank/DDBJ whole genome shotgun (WGS) entry which is preliminary data.</text>
</comment>
<dbReference type="AlphaFoldDB" id="A0A434A6B6"/>
<name>A0A434A6B6_9FLAO</name>
<dbReference type="GO" id="GO:0003700">
    <property type="term" value="F:DNA-binding transcription factor activity"/>
    <property type="evidence" value="ECO:0007669"/>
    <property type="project" value="InterPro"/>
</dbReference>
<evidence type="ECO:0000256" key="1">
    <source>
        <dbReference type="ARBA" id="ARBA00023015"/>
    </source>
</evidence>
<keyword evidence="3" id="KW-0804">Transcription</keyword>
<reference evidence="6" key="1">
    <citation type="journal article" date="2019" name="Syst. Appl. Microbiol.">
        <title>Flavobacterium circumlabens sp. nov. and Flavobacterium cupreum sp. nov., two psychrotrophic species isolated from Antarctic environmental samples.</title>
        <authorList>
            <person name="Kralova S."/>
            <person name="Busse H.-J."/>
            <person name="Svec P."/>
            <person name="Maslanova I."/>
            <person name="Stankova E."/>
            <person name="Bartak M."/>
            <person name="Sedlacek I."/>
        </authorList>
    </citation>
    <scope>NUCLEOTIDE SEQUENCE [LARGE SCALE GENOMIC DNA]</scope>
    <source>
        <strain evidence="6">CCM 8825</strain>
    </source>
</reference>
<dbReference type="PROSITE" id="PS01124">
    <property type="entry name" value="HTH_ARAC_FAMILY_2"/>
    <property type="match status" value="1"/>
</dbReference>
<evidence type="ECO:0000313" key="5">
    <source>
        <dbReference type="EMBL" id="RUT69953.1"/>
    </source>
</evidence>
<proteinExistence type="predicted"/>
<dbReference type="Gene3D" id="1.10.10.60">
    <property type="entry name" value="Homeodomain-like"/>
    <property type="match status" value="1"/>
</dbReference>
<dbReference type="Pfam" id="PF12833">
    <property type="entry name" value="HTH_18"/>
    <property type="match status" value="1"/>
</dbReference>
<dbReference type="EMBL" id="QWDM01000007">
    <property type="protein sequence ID" value="RUT69953.1"/>
    <property type="molecule type" value="Genomic_DNA"/>
</dbReference>
<dbReference type="PANTHER" id="PTHR43280">
    <property type="entry name" value="ARAC-FAMILY TRANSCRIPTIONAL REGULATOR"/>
    <property type="match status" value="1"/>
</dbReference>
<evidence type="ECO:0000259" key="4">
    <source>
        <dbReference type="PROSITE" id="PS01124"/>
    </source>
</evidence>
<dbReference type="Proteomes" id="UP000288102">
    <property type="component" value="Unassembled WGS sequence"/>
</dbReference>
<feature type="domain" description="HTH araC/xylS-type" evidence="4">
    <location>
        <begin position="197"/>
        <end position="302"/>
    </location>
</feature>
<dbReference type="InterPro" id="IPR009057">
    <property type="entry name" value="Homeodomain-like_sf"/>
</dbReference>
<keyword evidence="1" id="KW-0805">Transcription regulation</keyword>
<dbReference type="InterPro" id="IPR020449">
    <property type="entry name" value="Tscrpt_reg_AraC-type_HTH"/>
</dbReference>
<accession>A0A434A6B6</accession>
<dbReference type="GO" id="GO:0043565">
    <property type="term" value="F:sequence-specific DNA binding"/>
    <property type="evidence" value="ECO:0007669"/>
    <property type="project" value="InterPro"/>
</dbReference>
<evidence type="ECO:0000256" key="3">
    <source>
        <dbReference type="ARBA" id="ARBA00023163"/>
    </source>
</evidence>
<dbReference type="RefSeq" id="WP_127338629.1">
    <property type="nucleotide sequence ID" value="NZ_QWDM01000007.1"/>
</dbReference>
<protein>
    <submittedName>
        <fullName evidence="5">AraC family transcriptional regulator</fullName>
    </submittedName>
</protein>
<keyword evidence="6" id="KW-1185">Reference proteome</keyword>
<dbReference type="InterPro" id="IPR018060">
    <property type="entry name" value="HTH_AraC"/>
</dbReference>
<gene>
    <name evidence="5" type="ORF">D0817_12220</name>
</gene>
<dbReference type="PRINTS" id="PR00032">
    <property type="entry name" value="HTHARAC"/>
</dbReference>
<keyword evidence="2" id="KW-0238">DNA-binding</keyword>
<sequence length="304" mass="35533">MANQQPLRIKSISEFHQFRNLTKPEHPLVSVYNFEDLKHLNEEEPRSLMLDFYSIALKRGANAKMKYGQQEYDFKEGVLLFLSPGQVFSIEGNAELQHTGWSLLIHPDFLWNTPLAKKIKQYEYFGYSVHEALHLSDKEEKMIINIIKNIQQEYQSNIDKFSQEVIIAQIELLLTYAERFYNRQFITRKISNHQILARLENLLEEYFSTNTLAKNGLPTVHYIAETLHVTPNYLSVLLKTLTGQSTQQHIHDKLIEKAKEKLSTTNLSISEIAYELGFEHQQSFSKLFKTKTTVSPLEFRQSFN</sequence>
<evidence type="ECO:0000313" key="6">
    <source>
        <dbReference type="Proteomes" id="UP000288102"/>
    </source>
</evidence>
<dbReference type="SMART" id="SM00342">
    <property type="entry name" value="HTH_ARAC"/>
    <property type="match status" value="1"/>
</dbReference>
<organism evidence="5 6">
    <name type="scientific">Flavobacterium cupreum</name>
    <dbReference type="NCBI Taxonomy" id="2133766"/>
    <lineage>
        <taxon>Bacteria</taxon>
        <taxon>Pseudomonadati</taxon>
        <taxon>Bacteroidota</taxon>
        <taxon>Flavobacteriia</taxon>
        <taxon>Flavobacteriales</taxon>
        <taxon>Flavobacteriaceae</taxon>
        <taxon>Flavobacterium</taxon>
    </lineage>
</organism>
<evidence type="ECO:0000256" key="2">
    <source>
        <dbReference type="ARBA" id="ARBA00023125"/>
    </source>
</evidence>